<proteinExistence type="predicted"/>
<evidence type="ECO:0000313" key="4">
    <source>
        <dbReference type="Proteomes" id="UP000257080"/>
    </source>
</evidence>
<protein>
    <recommendedName>
        <fullName evidence="2">SGNH hydrolase-type esterase domain-containing protein</fullName>
    </recommendedName>
</protein>
<feature type="domain" description="SGNH hydrolase-type esterase" evidence="2">
    <location>
        <begin position="58"/>
        <end position="216"/>
    </location>
</feature>
<dbReference type="AlphaFoldDB" id="A0A3E0W924"/>
<dbReference type="InterPro" id="IPR036514">
    <property type="entry name" value="SGNH_hydro_sf"/>
</dbReference>
<dbReference type="SUPFAM" id="SSF52266">
    <property type="entry name" value="SGNH hydrolase"/>
    <property type="match status" value="1"/>
</dbReference>
<dbReference type="Gene3D" id="3.40.50.1110">
    <property type="entry name" value="SGNH hydrolase"/>
    <property type="match status" value="1"/>
</dbReference>
<accession>A0A3E0W924</accession>
<dbReference type="Proteomes" id="UP000257080">
    <property type="component" value="Unassembled WGS sequence"/>
</dbReference>
<evidence type="ECO:0000256" key="1">
    <source>
        <dbReference type="SAM" id="SignalP"/>
    </source>
</evidence>
<keyword evidence="1" id="KW-0732">Signal</keyword>
<organism evidence="3 4">
    <name type="scientific">Subtercola boreus</name>
    <dbReference type="NCBI Taxonomy" id="120213"/>
    <lineage>
        <taxon>Bacteria</taxon>
        <taxon>Bacillati</taxon>
        <taxon>Actinomycetota</taxon>
        <taxon>Actinomycetes</taxon>
        <taxon>Micrococcales</taxon>
        <taxon>Microbacteriaceae</taxon>
        <taxon>Subtercola</taxon>
    </lineage>
</organism>
<dbReference type="EMBL" id="NBXE01000031">
    <property type="protein sequence ID" value="RFA25404.1"/>
    <property type="molecule type" value="Genomic_DNA"/>
</dbReference>
<dbReference type="OrthoDB" id="5120283at2"/>
<dbReference type="PROSITE" id="PS51257">
    <property type="entry name" value="PROKAR_LIPOPROTEIN"/>
    <property type="match status" value="1"/>
</dbReference>
<dbReference type="RefSeq" id="WP_116419503.1">
    <property type="nucleotide sequence ID" value="NZ_NBXC01000027.1"/>
</dbReference>
<comment type="caution">
    <text evidence="3">The sequence shown here is derived from an EMBL/GenBank/DDBJ whole genome shotgun (WGS) entry which is preliminary data.</text>
</comment>
<name>A0A3E0W924_9MICO</name>
<evidence type="ECO:0000259" key="2">
    <source>
        <dbReference type="Pfam" id="PF13472"/>
    </source>
</evidence>
<feature type="signal peptide" evidence="1">
    <location>
        <begin position="1"/>
        <end position="24"/>
    </location>
</feature>
<feature type="chain" id="PRO_5039400186" description="SGNH hydrolase-type esterase domain-containing protein" evidence="1">
    <location>
        <begin position="25"/>
        <end position="234"/>
    </location>
</feature>
<dbReference type="InterPro" id="IPR013830">
    <property type="entry name" value="SGNH_hydro"/>
</dbReference>
<evidence type="ECO:0000313" key="3">
    <source>
        <dbReference type="EMBL" id="RFA25404.1"/>
    </source>
</evidence>
<dbReference type="Pfam" id="PF13472">
    <property type="entry name" value="Lipase_GDSL_2"/>
    <property type="match status" value="1"/>
</dbReference>
<sequence length="234" mass="23887">MLERRRLLAVSATLAAALSLAVLSGCTSTPPSSTPGPIGAGTSAATAVPVEPPVRVAVVGDSNSTGHQGDIDTGIANGNAWIAQVGTADIDYVGGWARDGATSTLMAEQVQPVDDADVVVIMAGTNDLAVGISLDQLNDDIVSIVGTVGAKNVVIAAIPPITARPAYAPEANASLAALAADKGWFFHDGWTNLRTADGVWSAQYKLDGIHTTKAGYGVFGRDIGEYVLATFVTK</sequence>
<gene>
    <name evidence="3" type="ORF">B7R25_13570</name>
</gene>
<reference evidence="3 4" key="1">
    <citation type="submission" date="2017-04" db="EMBL/GenBank/DDBJ databases">
        <title>Comparative genome analysis of Subtercola boreus.</title>
        <authorList>
            <person name="Cho Y.-J."/>
            <person name="Cho A."/>
            <person name="Kim O.-S."/>
            <person name="Lee J.-I."/>
        </authorList>
    </citation>
    <scope>NUCLEOTIDE SEQUENCE [LARGE SCALE GENOMIC DNA]</scope>
    <source>
        <strain evidence="3 4">P28004</strain>
    </source>
</reference>